<gene>
    <name evidence="3" type="ORF">DES36_10712</name>
</gene>
<feature type="transmembrane region" description="Helical" evidence="1">
    <location>
        <begin position="194"/>
        <end position="218"/>
    </location>
</feature>
<comment type="caution">
    <text evidence="3">The sequence shown here is derived from an EMBL/GenBank/DDBJ whole genome shotgun (WGS) entry which is preliminary data.</text>
</comment>
<keyword evidence="1" id="KW-0812">Transmembrane</keyword>
<feature type="transmembrane region" description="Helical" evidence="1">
    <location>
        <begin position="126"/>
        <end position="146"/>
    </location>
</feature>
<keyword evidence="2" id="KW-0732">Signal</keyword>
<feature type="transmembrane region" description="Helical" evidence="1">
    <location>
        <begin position="353"/>
        <end position="381"/>
    </location>
</feature>
<dbReference type="RefSeq" id="WP_113920405.1">
    <property type="nucleotide sequence ID" value="NZ_CALNCS010000066.1"/>
</dbReference>
<dbReference type="InterPro" id="IPR014194">
    <property type="entry name" value="Spore_III_AE"/>
</dbReference>
<name>A0A366I986_9FIRM</name>
<feature type="transmembrane region" description="Helical" evidence="1">
    <location>
        <begin position="238"/>
        <end position="259"/>
    </location>
</feature>
<sequence length="389" mass="41821">MIKKITILLLVLLLSGTSGVLALEQSNTLGELTDQIYEKYDIGNLEQIYDSAGLEKYLHYTSVKDFIAALVKGELEFSLDTILEGVKSIFFQEISLSLSLLAQIIFLSILAAVLNNISSSFGESQVGNIAFYVIYFVLIGLAASSFRSSISLASSTIDEMVSGIQAIIPALILLLASVGAIASSAVLSPVIVYVVTFVGTTINNVIYPLILASAVITLIDHLSKEVKLSNLAKLLKDIALYILGFLFILFLGVVSIQGFAMTTLDGVSSKTAKYAIDNFVPFVGGFLADSMDTIASAANVIKNGVGIVGLLIIVGIIAFPIMKMFVLSLMFKASAAIIQPISDERIVKCLTEIGTYIMLILSCLLVVAVMFFLMISIIILLGDMTVMYR</sequence>
<protein>
    <submittedName>
        <fullName evidence="3">Stage III sporulation protein AE</fullName>
    </submittedName>
</protein>
<evidence type="ECO:0000256" key="2">
    <source>
        <dbReference type="SAM" id="SignalP"/>
    </source>
</evidence>
<feature type="chain" id="PRO_5016827467" evidence="2">
    <location>
        <begin position="23"/>
        <end position="389"/>
    </location>
</feature>
<feature type="signal peptide" evidence="2">
    <location>
        <begin position="1"/>
        <end position="22"/>
    </location>
</feature>
<dbReference type="EMBL" id="QNRX01000007">
    <property type="protein sequence ID" value="RBP65275.1"/>
    <property type="molecule type" value="Genomic_DNA"/>
</dbReference>
<accession>A0A366I986</accession>
<proteinExistence type="predicted"/>
<dbReference type="Proteomes" id="UP000253490">
    <property type="component" value="Unassembled WGS sequence"/>
</dbReference>
<feature type="transmembrane region" description="Helical" evidence="1">
    <location>
        <begin position="166"/>
        <end position="187"/>
    </location>
</feature>
<evidence type="ECO:0000313" key="3">
    <source>
        <dbReference type="EMBL" id="RBP65275.1"/>
    </source>
</evidence>
<dbReference type="NCBIfam" id="TIGR02829">
    <property type="entry name" value="spore_III_AE"/>
    <property type="match status" value="1"/>
</dbReference>
<keyword evidence="1" id="KW-0472">Membrane</keyword>
<feature type="transmembrane region" description="Helical" evidence="1">
    <location>
        <begin position="94"/>
        <end position="114"/>
    </location>
</feature>
<evidence type="ECO:0000256" key="1">
    <source>
        <dbReference type="SAM" id="Phobius"/>
    </source>
</evidence>
<keyword evidence="4" id="KW-1185">Reference proteome</keyword>
<dbReference type="AlphaFoldDB" id="A0A366I986"/>
<reference evidence="3 4" key="1">
    <citation type="submission" date="2018-06" db="EMBL/GenBank/DDBJ databases">
        <title>Genomic Encyclopedia of Type Strains, Phase IV (KMG-IV): sequencing the most valuable type-strain genomes for metagenomic binning, comparative biology and taxonomic classification.</title>
        <authorList>
            <person name="Goeker M."/>
        </authorList>
    </citation>
    <scope>NUCLEOTIDE SEQUENCE [LARGE SCALE GENOMIC DNA]</scope>
    <source>
        <strain evidence="3 4">DSM 22112</strain>
    </source>
</reference>
<dbReference type="OrthoDB" id="1706761at2"/>
<feature type="transmembrane region" description="Helical" evidence="1">
    <location>
        <begin position="307"/>
        <end position="332"/>
    </location>
</feature>
<dbReference type="Pfam" id="PF09546">
    <property type="entry name" value="Spore_III_AE"/>
    <property type="match status" value="1"/>
</dbReference>
<organism evidence="3 4">
    <name type="scientific">Alkalibaculum bacchi</name>
    <dbReference type="NCBI Taxonomy" id="645887"/>
    <lineage>
        <taxon>Bacteria</taxon>
        <taxon>Bacillati</taxon>
        <taxon>Bacillota</taxon>
        <taxon>Clostridia</taxon>
        <taxon>Eubacteriales</taxon>
        <taxon>Eubacteriaceae</taxon>
        <taxon>Alkalibaculum</taxon>
    </lineage>
</organism>
<evidence type="ECO:0000313" key="4">
    <source>
        <dbReference type="Proteomes" id="UP000253490"/>
    </source>
</evidence>
<keyword evidence="1" id="KW-1133">Transmembrane helix</keyword>